<sequence>MSTKSVFVVKSSYLITENIGKDCINCITNIHFIRCVAPNDSANAGMVMALFLVFGVLCGINFSRVWGIVIGSG</sequence>
<feature type="transmembrane region" description="Helical" evidence="1">
    <location>
        <begin position="46"/>
        <end position="69"/>
    </location>
</feature>
<keyword evidence="1" id="KW-0812">Transmembrane</keyword>
<dbReference type="AlphaFoldDB" id="A0A0B7AUK9"/>
<gene>
    <name evidence="2" type="primary">ORF137709</name>
</gene>
<evidence type="ECO:0000313" key="2">
    <source>
        <dbReference type="EMBL" id="CEK83565.1"/>
    </source>
</evidence>
<keyword evidence="1" id="KW-0472">Membrane</keyword>
<keyword evidence="1" id="KW-1133">Transmembrane helix</keyword>
<accession>A0A0B7AUK9</accession>
<evidence type="ECO:0000256" key="1">
    <source>
        <dbReference type="SAM" id="Phobius"/>
    </source>
</evidence>
<protein>
    <submittedName>
        <fullName evidence="2">Uncharacterized protein</fullName>
    </submittedName>
</protein>
<organism evidence="2">
    <name type="scientific">Arion vulgaris</name>
    <dbReference type="NCBI Taxonomy" id="1028688"/>
    <lineage>
        <taxon>Eukaryota</taxon>
        <taxon>Metazoa</taxon>
        <taxon>Spiralia</taxon>
        <taxon>Lophotrochozoa</taxon>
        <taxon>Mollusca</taxon>
        <taxon>Gastropoda</taxon>
        <taxon>Heterobranchia</taxon>
        <taxon>Euthyneura</taxon>
        <taxon>Panpulmonata</taxon>
        <taxon>Eupulmonata</taxon>
        <taxon>Stylommatophora</taxon>
        <taxon>Helicina</taxon>
        <taxon>Arionoidea</taxon>
        <taxon>Arionidae</taxon>
        <taxon>Arion</taxon>
    </lineage>
</organism>
<proteinExistence type="predicted"/>
<reference evidence="2" key="1">
    <citation type="submission" date="2014-12" db="EMBL/GenBank/DDBJ databases">
        <title>Insight into the proteome of Arion vulgaris.</title>
        <authorList>
            <person name="Aradska J."/>
            <person name="Bulat T."/>
            <person name="Smidak R."/>
            <person name="Sarate P."/>
            <person name="Gangsoo J."/>
            <person name="Sialana F."/>
            <person name="Bilban M."/>
            <person name="Lubec G."/>
        </authorList>
    </citation>
    <scope>NUCLEOTIDE SEQUENCE</scope>
    <source>
        <tissue evidence="2">Skin</tissue>
    </source>
</reference>
<dbReference type="EMBL" id="HACG01036700">
    <property type="protein sequence ID" value="CEK83565.1"/>
    <property type="molecule type" value="Transcribed_RNA"/>
</dbReference>
<name>A0A0B7AUK9_9EUPU</name>